<feature type="region of interest" description="Disordered" evidence="11">
    <location>
        <begin position="425"/>
        <end position="451"/>
    </location>
</feature>
<evidence type="ECO:0000256" key="12">
    <source>
        <dbReference type="SAM" id="Phobius"/>
    </source>
</evidence>
<evidence type="ECO:0000256" key="4">
    <source>
        <dbReference type="ARBA" id="ARBA00022502"/>
    </source>
</evidence>
<dbReference type="EMBL" id="FNXT01001281">
    <property type="protein sequence ID" value="SZX77309.1"/>
    <property type="molecule type" value="Genomic_DNA"/>
</dbReference>
<dbReference type="SUPFAM" id="SSF53649">
    <property type="entry name" value="Alkaline phosphatase-like"/>
    <property type="match status" value="1"/>
</dbReference>
<feature type="transmembrane region" description="Helical" evidence="12">
    <location>
        <begin position="729"/>
        <end position="755"/>
    </location>
</feature>
<evidence type="ECO:0000256" key="1">
    <source>
        <dbReference type="ARBA" id="ARBA00004477"/>
    </source>
</evidence>
<comment type="subcellular location">
    <subcellularLocation>
        <location evidence="1">Endoplasmic reticulum membrane</location>
        <topology evidence="1">Multi-pass membrane protein</topology>
    </subcellularLocation>
</comment>
<evidence type="ECO:0000256" key="7">
    <source>
        <dbReference type="ARBA" id="ARBA00022824"/>
    </source>
</evidence>
<feature type="compositionally biased region" description="Polar residues" evidence="11">
    <location>
        <begin position="250"/>
        <end position="259"/>
    </location>
</feature>
<feature type="transmembrane region" description="Helical" evidence="12">
    <location>
        <begin position="685"/>
        <end position="708"/>
    </location>
</feature>
<evidence type="ECO:0000256" key="9">
    <source>
        <dbReference type="ARBA" id="ARBA00023136"/>
    </source>
</evidence>
<evidence type="ECO:0000256" key="11">
    <source>
        <dbReference type="SAM" id="MobiDB-lite"/>
    </source>
</evidence>
<evidence type="ECO:0000256" key="3">
    <source>
        <dbReference type="ARBA" id="ARBA00008695"/>
    </source>
</evidence>
<dbReference type="InterPro" id="IPR017850">
    <property type="entry name" value="Alkaline_phosphatase_core_sf"/>
</dbReference>
<feature type="transmembrane region" description="Helical" evidence="12">
    <location>
        <begin position="527"/>
        <end position="549"/>
    </location>
</feature>
<keyword evidence="14" id="KW-1185">Reference proteome</keyword>
<evidence type="ECO:0000313" key="14">
    <source>
        <dbReference type="Proteomes" id="UP000256970"/>
    </source>
</evidence>
<protein>
    <submittedName>
        <fullName evidence="13">Uncharacterized protein</fullName>
    </submittedName>
</protein>
<feature type="transmembrane region" description="Helical" evidence="12">
    <location>
        <begin position="487"/>
        <end position="506"/>
    </location>
</feature>
<dbReference type="Pfam" id="PF01663">
    <property type="entry name" value="Phosphodiest"/>
    <property type="match status" value="1"/>
</dbReference>
<keyword evidence="10" id="KW-0325">Glycoprotein</keyword>
<dbReference type="GO" id="GO:0005789">
    <property type="term" value="C:endoplasmic reticulum membrane"/>
    <property type="evidence" value="ECO:0007669"/>
    <property type="project" value="UniProtKB-SubCell"/>
</dbReference>
<feature type="compositionally biased region" description="Low complexity" evidence="11">
    <location>
        <begin position="281"/>
        <end position="292"/>
    </location>
</feature>
<dbReference type="CDD" id="cd16023">
    <property type="entry name" value="GPI_EPT_3"/>
    <property type="match status" value="1"/>
</dbReference>
<evidence type="ECO:0000256" key="10">
    <source>
        <dbReference type="ARBA" id="ARBA00023180"/>
    </source>
</evidence>
<keyword evidence="9 12" id="KW-0472">Membrane</keyword>
<evidence type="ECO:0000256" key="6">
    <source>
        <dbReference type="ARBA" id="ARBA00022692"/>
    </source>
</evidence>
<dbReference type="InterPro" id="IPR039524">
    <property type="entry name" value="PIGO/GPI13"/>
</dbReference>
<comment type="pathway">
    <text evidence="2">Glycolipid biosynthesis; glycosylphosphatidylinositol-anchor biosynthesis.</text>
</comment>
<feature type="transmembrane region" description="Helical" evidence="12">
    <location>
        <begin position="832"/>
        <end position="851"/>
    </location>
</feature>
<dbReference type="STRING" id="3088.A0A383WJG4"/>
<keyword evidence="8 12" id="KW-1133">Transmembrane helix</keyword>
<dbReference type="GO" id="GO:0006506">
    <property type="term" value="P:GPI anchor biosynthetic process"/>
    <property type="evidence" value="ECO:0007669"/>
    <property type="project" value="UniProtKB-UniPathway"/>
</dbReference>
<name>A0A383WJG4_TETOB</name>
<sequence length="932" mass="97720">MQGDGAVVARFVADTPTITMSRLKALLTGGLPTFLDVGQSFSASALSEDNLLQQLQAQGKRMVFMGDDTWMQLAKDAFVEAHPYPSFDVHDLHTVDDGVWEHLLPLLASPSSWDVLIGHYLGVDHAGHSHGVASRQMEAKLGQMDDQVSQVLESLVAQAGPDGPYADTLLLVLSDHGQTLGGDHGGGTPDETDSVLLAVSLRKMHQALQQQQQQQAQQARVAAAGAAAEPASPLTLSSKPQHYCEHGTPASGQPDSSCPTLRRLMHTGGYLPSNDDAQTLDSDSSSSSSSSSNGTGAIASCLQQCWPWLCSSSMSQIDLTPTVAYLLGVPIPFGNLGKLPPHLFAALAVDSSTGGAGPAAGSSAEAWLAQYAAALHANAEQVHAYLNRYAAVGGLPSADLSSVNTLYQHAQQLWQANQQAAAATPATPAAAASKAAQPADPAAAGSQANAERGVADDATEQLIGAQMVFLNAGVDLARRRFTLFQQGPIWAGCAMGVVVLVLQLAYCWQAVRSLSSGGQDSTEPSTILLFAALAAFHALGLFSVGLLMGEGRLQCVLLAAATLLLLRAVLAAVLRARSARATADAATKLTCTAGCDANGSIAAVKQQVSVQRSEADAAPDTGASDTHCYSWQHIATAVAAAAVMLACNVLLQAMGLIDRAGQDPHDKTQPSGDLLVGPGATLQQALLLCFILGPLVCMWLLLSWWGAWMGRACLKSDPAAARDLEREEGWIVGVLAIVLKLACGVQLIAVATRAADDEASDRTPLQQQANASSSMQSVVGGGLWGMMGLQLFFCSSHFCEFSGLQYASAFIGFDSMVWYTSGSLLLLNTCGFLVLAVLSLPAFIGACTLVADPMQRQAQSAEHARQQLACSMLLLNSMRFAALVVCMVSAAVQQQHILLWAIFAPKLCFELWFMAVTDVGQLLVSALAEAVL</sequence>
<dbReference type="GO" id="GO:0051377">
    <property type="term" value="F:mannose-ethanolamine phosphotransferase activity"/>
    <property type="evidence" value="ECO:0007669"/>
    <property type="project" value="InterPro"/>
</dbReference>
<gene>
    <name evidence="13" type="ORF">BQ4739_LOCUS17667</name>
</gene>
<comment type="similarity">
    <text evidence="3">Belongs to the PIGG/PIGN/PIGO family. PIGO subfamily.</text>
</comment>
<organism evidence="13 14">
    <name type="scientific">Tetradesmus obliquus</name>
    <name type="common">Green alga</name>
    <name type="synonym">Acutodesmus obliquus</name>
    <dbReference type="NCBI Taxonomy" id="3088"/>
    <lineage>
        <taxon>Eukaryota</taxon>
        <taxon>Viridiplantae</taxon>
        <taxon>Chlorophyta</taxon>
        <taxon>core chlorophytes</taxon>
        <taxon>Chlorophyceae</taxon>
        <taxon>CS clade</taxon>
        <taxon>Sphaeropleales</taxon>
        <taxon>Scenedesmaceae</taxon>
        <taxon>Tetradesmus</taxon>
    </lineage>
</organism>
<feature type="compositionally biased region" description="Low complexity" evidence="11">
    <location>
        <begin position="425"/>
        <end position="450"/>
    </location>
</feature>
<keyword evidence="4" id="KW-0337">GPI-anchor biosynthesis</keyword>
<evidence type="ECO:0000313" key="13">
    <source>
        <dbReference type="EMBL" id="SZX77309.1"/>
    </source>
</evidence>
<feature type="compositionally biased region" description="Low complexity" evidence="11">
    <location>
        <begin position="208"/>
        <end position="231"/>
    </location>
</feature>
<dbReference type="PANTHER" id="PTHR23071">
    <property type="entry name" value="PHOSPHATIDYLINOSITOL GLYCAN"/>
    <property type="match status" value="1"/>
</dbReference>
<evidence type="ECO:0000256" key="8">
    <source>
        <dbReference type="ARBA" id="ARBA00022989"/>
    </source>
</evidence>
<keyword evidence="6 12" id="KW-0812">Transmembrane</keyword>
<proteinExistence type="inferred from homology"/>
<evidence type="ECO:0000256" key="5">
    <source>
        <dbReference type="ARBA" id="ARBA00022679"/>
    </source>
</evidence>
<dbReference type="PANTHER" id="PTHR23071:SF1">
    <property type="entry name" value="GPI ETHANOLAMINE PHOSPHATE TRANSFERASE 3"/>
    <property type="match status" value="1"/>
</dbReference>
<keyword evidence="5" id="KW-0808">Transferase</keyword>
<dbReference type="InterPro" id="IPR002591">
    <property type="entry name" value="Phosphodiest/P_Trfase"/>
</dbReference>
<dbReference type="UniPathway" id="UPA00196"/>
<feature type="transmembrane region" description="Helical" evidence="12">
    <location>
        <begin position="775"/>
        <end position="794"/>
    </location>
</feature>
<evidence type="ECO:0000256" key="2">
    <source>
        <dbReference type="ARBA" id="ARBA00004687"/>
    </source>
</evidence>
<dbReference type="AlphaFoldDB" id="A0A383WJG4"/>
<feature type="region of interest" description="Disordered" evidence="11">
    <location>
        <begin position="208"/>
        <end position="293"/>
    </location>
</feature>
<keyword evidence="7" id="KW-0256">Endoplasmic reticulum</keyword>
<dbReference type="InterPro" id="IPR037675">
    <property type="entry name" value="PIG-O_N"/>
</dbReference>
<feature type="transmembrane region" description="Helical" evidence="12">
    <location>
        <begin position="555"/>
        <end position="574"/>
    </location>
</feature>
<dbReference type="Proteomes" id="UP000256970">
    <property type="component" value="Unassembled WGS sequence"/>
</dbReference>
<accession>A0A383WJG4</accession>
<reference evidence="13 14" key="1">
    <citation type="submission" date="2016-10" db="EMBL/GenBank/DDBJ databases">
        <authorList>
            <person name="Cai Z."/>
        </authorList>
    </citation>
    <scope>NUCLEOTIDE SEQUENCE [LARGE SCALE GENOMIC DNA]</scope>
</reference>
<dbReference type="Gene3D" id="3.40.720.10">
    <property type="entry name" value="Alkaline Phosphatase, subunit A"/>
    <property type="match status" value="2"/>
</dbReference>
<feature type="transmembrane region" description="Helical" evidence="12">
    <location>
        <begin position="634"/>
        <end position="657"/>
    </location>
</feature>